<keyword evidence="2" id="KW-0597">Phosphoprotein</keyword>
<dbReference type="InterPro" id="IPR008207">
    <property type="entry name" value="Sig_transdc_His_kin_Hpt_dom"/>
</dbReference>
<evidence type="ECO:0000313" key="5">
    <source>
        <dbReference type="Proteomes" id="UP000288405"/>
    </source>
</evidence>
<dbReference type="PROSITE" id="PS50894">
    <property type="entry name" value="HPT"/>
    <property type="match status" value="1"/>
</dbReference>
<dbReference type="CDD" id="cd00088">
    <property type="entry name" value="HPT"/>
    <property type="match status" value="1"/>
</dbReference>
<evidence type="ECO:0000259" key="3">
    <source>
        <dbReference type="PROSITE" id="PS50894"/>
    </source>
</evidence>
<dbReference type="GO" id="GO:0000160">
    <property type="term" value="P:phosphorelay signal transduction system"/>
    <property type="evidence" value="ECO:0007669"/>
    <property type="project" value="UniProtKB-KW"/>
</dbReference>
<evidence type="ECO:0000313" key="4">
    <source>
        <dbReference type="EMBL" id="RUO33541.1"/>
    </source>
</evidence>
<dbReference type="GO" id="GO:0004672">
    <property type="term" value="F:protein kinase activity"/>
    <property type="evidence" value="ECO:0007669"/>
    <property type="project" value="UniProtKB-ARBA"/>
</dbReference>
<proteinExistence type="predicted"/>
<dbReference type="AlphaFoldDB" id="A0A432WIJ9"/>
<feature type="domain" description="HPt" evidence="3">
    <location>
        <begin position="25"/>
        <end position="116"/>
    </location>
</feature>
<gene>
    <name evidence="4" type="ORF">CWE11_06790</name>
</gene>
<evidence type="ECO:0000256" key="1">
    <source>
        <dbReference type="ARBA" id="ARBA00023012"/>
    </source>
</evidence>
<dbReference type="InterPro" id="IPR036641">
    <property type="entry name" value="HPT_dom_sf"/>
</dbReference>
<name>A0A432WIJ9_9GAMM</name>
<dbReference type="EMBL" id="PIPM01000005">
    <property type="protein sequence ID" value="RUO33541.1"/>
    <property type="molecule type" value="Genomic_DNA"/>
</dbReference>
<evidence type="ECO:0000256" key="2">
    <source>
        <dbReference type="PROSITE-ProRule" id="PRU00110"/>
    </source>
</evidence>
<keyword evidence="5" id="KW-1185">Reference proteome</keyword>
<dbReference type="Gene3D" id="1.20.120.160">
    <property type="entry name" value="HPT domain"/>
    <property type="match status" value="1"/>
</dbReference>
<dbReference type="SUPFAM" id="SSF47226">
    <property type="entry name" value="Histidine-containing phosphotransfer domain, HPT domain"/>
    <property type="match status" value="1"/>
</dbReference>
<feature type="modified residue" description="Phosphohistidine" evidence="2">
    <location>
        <position position="64"/>
    </location>
</feature>
<protein>
    <recommendedName>
        <fullName evidence="3">HPt domain-containing protein</fullName>
    </recommendedName>
</protein>
<reference evidence="4 5" key="1">
    <citation type="journal article" date="2011" name="Front. Microbiol.">
        <title>Genomic signatures of strain selection and enhancement in Bacillus atrophaeus var. globigii, a historical biowarfare simulant.</title>
        <authorList>
            <person name="Gibbons H.S."/>
            <person name="Broomall S.M."/>
            <person name="McNew L.A."/>
            <person name="Daligault H."/>
            <person name="Chapman C."/>
            <person name="Bruce D."/>
            <person name="Karavis M."/>
            <person name="Krepps M."/>
            <person name="McGregor P.A."/>
            <person name="Hong C."/>
            <person name="Park K.H."/>
            <person name="Akmal A."/>
            <person name="Feldman A."/>
            <person name="Lin J.S."/>
            <person name="Chang W.E."/>
            <person name="Higgs B.W."/>
            <person name="Demirev P."/>
            <person name="Lindquist J."/>
            <person name="Liem A."/>
            <person name="Fochler E."/>
            <person name="Read T.D."/>
            <person name="Tapia R."/>
            <person name="Johnson S."/>
            <person name="Bishop-Lilly K.A."/>
            <person name="Detter C."/>
            <person name="Han C."/>
            <person name="Sozhamannan S."/>
            <person name="Rosenzweig C.N."/>
            <person name="Skowronski E.W."/>
        </authorList>
    </citation>
    <scope>NUCLEOTIDE SEQUENCE [LARGE SCALE GENOMIC DNA]</scope>
    <source>
        <strain evidence="4 5">GYP-17</strain>
    </source>
</reference>
<sequence>MIGFMNTQTTYLDYELLNQYLEILGPEGLGASVATFKQMAPEYLTEFKGLVNAQNEVEVRRSAHKIKGSCRALGFIRLGQSMQEIERDEWVFTDLPARVEAWEAQLAKDLEQLEHWLAQQTGARD</sequence>
<keyword evidence="1" id="KW-0902">Two-component regulatory system</keyword>
<comment type="caution">
    <text evidence="4">The sequence shown here is derived from an EMBL/GenBank/DDBJ whole genome shotgun (WGS) entry which is preliminary data.</text>
</comment>
<dbReference type="Pfam" id="PF01627">
    <property type="entry name" value="Hpt"/>
    <property type="match status" value="1"/>
</dbReference>
<accession>A0A432WIJ9</accession>
<organism evidence="4 5">
    <name type="scientific">Aliidiomarina sanyensis</name>
    <dbReference type="NCBI Taxonomy" id="1249555"/>
    <lineage>
        <taxon>Bacteria</taxon>
        <taxon>Pseudomonadati</taxon>
        <taxon>Pseudomonadota</taxon>
        <taxon>Gammaproteobacteria</taxon>
        <taxon>Alteromonadales</taxon>
        <taxon>Idiomarinaceae</taxon>
        <taxon>Aliidiomarina</taxon>
    </lineage>
</organism>
<dbReference type="Proteomes" id="UP000288405">
    <property type="component" value="Unassembled WGS sequence"/>
</dbReference>